<dbReference type="InterPro" id="IPR038078">
    <property type="entry name" value="PhoU-like_sf"/>
</dbReference>
<dbReference type="InterPro" id="IPR018445">
    <property type="entry name" value="Put_Phosphate_transp_reg"/>
</dbReference>
<accession>A0ABX2JP85</accession>
<feature type="domain" description="Nudix hydrolase" evidence="2">
    <location>
        <begin position="1"/>
        <end position="135"/>
    </location>
</feature>
<dbReference type="CDD" id="cd04666">
    <property type="entry name" value="NUDIX_DIPP2_like_Nudt4"/>
    <property type="match status" value="1"/>
</dbReference>
<evidence type="ECO:0000313" key="4">
    <source>
        <dbReference type="Proteomes" id="UP000621447"/>
    </source>
</evidence>
<organism evidence="3 4">
    <name type="scientific">Sphingomonas hominis</name>
    <dbReference type="NCBI Taxonomy" id="2741495"/>
    <lineage>
        <taxon>Bacteria</taxon>
        <taxon>Pseudomonadati</taxon>
        <taxon>Pseudomonadota</taxon>
        <taxon>Alphaproteobacteria</taxon>
        <taxon>Sphingomonadales</taxon>
        <taxon>Sphingomonadaceae</taxon>
        <taxon>Sphingomonas</taxon>
    </lineage>
</organism>
<protein>
    <submittedName>
        <fullName evidence="3">DUF47 family protein</fullName>
    </submittedName>
</protein>
<dbReference type="Gene3D" id="1.20.58.220">
    <property type="entry name" value="Phosphate transport system protein phou homolog 2, domain 2"/>
    <property type="match status" value="1"/>
</dbReference>
<dbReference type="PANTHER" id="PTHR37298">
    <property type="entry name" value="UPF0111 PROTEIN YKAA"/>
    <property type="match status" value="1"/>
</dbReference>
<evidence type="ECO:0000313" key="3">
    <source>
        <dbReference type="EMBL" id="NTS64917.1"/>
    </source>
</evidence>
<dbReference type="PANTHER" id="PTHR37298:SF1">
    <property type="entry name" value="UPF0111 PROTEIN YKAA"/>
    <property type="match status" value="1"/>
</dbReference>
<proteinExistence type="inferred from homology"/>
<sequence>MRQIAALPYRIDAAAGGEGVCVLLVTSRGTGRWVIPKGNIGPGSTLPAAAAQEAEEEAGVCGALCPVPLGAYRYRKRRGSGASLMIDVDVFPLAVTQELPTWKEQGERERRWFSLAEAAERVDEPDLRELIRSFAPSQFRVAVQQSGARAAANRTSNQKWGTMFAWFQRLLPKTGNFFEMFEAHAATILAGAEATARLLEGGPAAKEHIRKIVEREHDADAITRDVLKTVRATFLTPFDRGAITALIGALDDTIDEMQVFAAACDLYEVTEFEPEMRDMAAIIVDAARVTAEAIPLLRDVARNGDRLHELTERVVRIEGHADEIHAAGLKRSLQKHGASDTLRFVVERELYKHLERIVDAFEDVADEVDGIVIDHA</sequence>
<reference evidence="3 4" key="1">
    <citation type="submission" date="2020-06" db="EMBL/GenBank/DDBJ databases">
        <title>Sphingomonas hominis sp. nov., a member of the Sphingomonas, isolated from the hair of a 22-year-old girl.</title>
        <authorList>
            <person name="Zhang D.-F."/>
            <person name="Cui X.-W."/>
        </authorList>
    </citation>
    <scope>NUCLEOTIDE SEQUENCE [LARGE SCALE GENOMIC DNA]</scope>
    <source>
        <strain evidence="3 4">HHU CXW</strain>
    </source>
</reference>
<evidence type="ECO:0000256" key="1">
    <source>
        <dbReference type="ARBA" id="ARBA00008591"/>
    </source>
</evidence>
<name>A0ABX2JP85_9SPHN</name>
<dbReference type="Pfam" id="PF00293">
    <property type="entry name" value="NUDIX"/>
    <property type="match status" value="1"/>
</dbReference>
<dbReference type="InterPro" id="IPR015797">
    <property type="entry name" value="NUDIX_hydrolase-like_dom_sf"/>
</dbReference>
<dbReference type="SUPFAM" id="SSF55811">
    <property type="entry name" value="Nudix"/>
    <property type="match status" value="1"/>
</dbReference>
<comment type="caution">
    <text evidence="3">The sequence shown here is derived from an EMBL/GenBank/DDBJ whole genome shotgun (WGS) entry which is preliminary data.</text>
</comment>
<dbReference type="InterPro" id="IPR047198">
    <property type="entry name" value="DDP-like_NUDIX"/>
</dbReference>
<dbReference type="Proteomes" id="UP000621447">
    <property type="component" value="Unassembled WGS sequence"/>
</dbReference>
<dbReference type="InterPro" id="IPR000086">
    <property type="entry name" value="NUDIX_hydrolase_dom"/>
</dbReference>
<comment type="similarity">
    <text evidence="1">Belongs to the UPF0111 family.</text>
</comment>
<dbReference type="EMBL" id="JABULH010000002">
    <property type="protein sequence ID" value="NTS64917.1"/>
    <property type="molecule type" value="Genomic_DNA"/>
</dbReference>
<evidence type="ECO:0000259" key="2">
    <source>
        <dbReference type="PROSITE" id="PS51462"/>
    </source>
</evidence>
<dbReference type="Gene3D" id="3.90.79.10">
    <property type="entry name" value="Nucleoside Triphosphate Pyrophosphohydrolase"/>
    <property type="match status" value="1"/>
</dbReference>
<dbReference type="Pfam" id="PF01865">
    <property type="entry name" value="PhoU_div"/>
    <property type="match status" value="1"/>
</dbReference>
<keyword evidence="4" id="KW-1185">Reference proteome</keyword>
<dbReference type="PROSITE" id="PS51462">
    <property type="entry name" value="NUDIX"/>
    <property type="match status" value="1"/>
</dbReference>
<dbReference type="InterPro" id="IPR052912">
    <property type="entry name" value="UPF0111_domain"/>
</dbReference>
<gene>
    <name evidence="3" type="ORF">HRV97_07055</name>
</gene>